<gene>
    <name evidence="3" type="primary">LOC117567622</name>
</gene>
<keyword evidence="1" id="KW-1133">Transmembrane helix</keyword>
<reference evidence="3" key="1">
    <citation type="submission" date="2025-08" db="UniProtKB">
        <authorList>
            <consortium name="RefSeq"/>
        </authorList>
    </citation>
    <scope>IDENTIFICATION</scope>
    <source>
        <strain evidence="3">15112-1751.03</strain>
        <tissue evidence="3">Whole Adult</tissue>
    </source>
</reference>
<name>A0A9C6T7F0_DROAB</name>
<dbReference type="AlphaFoldDB" id="A0A9C6T7F0"/>
<accession>A0A9C6T7F0</accession>
<proteinExistence type="predicted"/>
<organism evidence="2 3">
    <name type="scientific">Drosophila albomicans</name>
    <name type="common">Fruit fly</name>
    <dbReference type="NCBI Taxonomy" id="7291"/>
    <lineage>
        <taxon>Eukaryota</taxon>
        <taxon>Metazoa</taxon>
        <taxon>Ecdysozoa</taxon>
        <taxon>Arthropoda</taxon>
        <taxon>Hexapoda</taxon>
        <taxon>Insecta</taxon>
        <taxon>Pterygota</taxon>
        <taxon>Neoptera</taxon>
        <taxon>Endopterygota</taxon>
        <taxon>Diptera</taxon>
        <taxon>Brachycera</taxon>
        <taxon>Muscomorpha</taxon>
        <taxon>Ephydroidea</taxon>
        <taxon>Drosophilidae</taxon>
        <taxon>Drosophila</taxon>
    </lineage>
</organism>
<evidence type="ECO:0000313" key="2">
    <source>
        <dbReference type="Proteomes" id="UP000515160"/>
    </source>
</evidence>
<dbReference type="GeneID" id="117567622"/>
<dbReference type="Proteomes" id="UP000515160">
    <property type="component" value="Chromosome 3"/>
</dbReference>
<sequence length="34" mass="3872">MGIENIERPNKLLILCLFGFAIVLKLVILVLEFV</sequence>
<protein>
    <submittedName>
        <fullName evidence="3">Uncharacterized protein LOC117567622</fullName>
    </submittedName>
</protein>
<evidence type="ECO:0000256" key="1">
    <source>
        <dbReference type="SAM" id="Phobius"/>
    </source>
</evidence>
<feature type="transmembrane region" description="Helical" evidence="1">
    <location>
        <begin position="12"/>
        <end position="31"/>
    </location>
</feature>
<dbReference type="RefSeq" id="XP_051861202.1">
    <property type="nucleotide sequence ID" value="XM_052005242.1"/>
</dbReference>
<keyword evidence="2" id="KW-1185">Reference proteome</keyword>
<keyword evidence="1" id="KW-0812">Transmembrane</keyword>
<keyword evidence="1" id="KW-0472">Membrane</keyword>
<evidence type="ECO:0000313" key="3">
    <source>
        <dbReference type="RefSeq" id="XP_051861202.1"/>
    </source>
</evidence>